<protein>
    <recommendedName>
        <fullName evidence="4">PTS cellobiose transporter subunit IIA</fullName>
    </recommendedName>
</protein>
<proteinExistence type="predicted"/>
<evidence type="ECO:0000313" key="3">
    <source>
        <dbReference type="Proteomes" id="UP000306420"/>
    </source>
</evidence>
<reference evidence="2 3" key="1">
    <citation type="submission" date="2019-05" db="EMBL/GenBank/DDBJ databases">
        <title>The metagenome of a microbial culture collection derived from dairy environment covers the genomic content of the human microbiome.</title>
        <authorList>
            <person name="Roder T."/>
            <person name="Wuthrich D."/>
            <person name="Sattari Z."/>
            <person name="Von Ah U."/>
            <person name="Bar C."/>
            <person name="Ronchi F."/>
            <person name="Macpherson A.J."/>
            <person name="Ganal-Vonarburg S.C."/>
            <person name="Bruggmann R."/>
            <person name="Vergeres G."/>
        </authorList>
    </citation>
    <scope>NUCLEOTIDE SEQUENCE [LARGE SCALE GENOMIC DNA]</scope>
    <source>
        <strain evidence="2 3">FAM 24227</strain>
    </source>
</reference>
<accession>A0A5R9DUR3</accession>
<dbReference type="EMBL" id="VBSP01000034">
    <property type="protein sequence ID" value="TLQ40196.1"/>
    <property type="molecule type" value="Genomic_DNA"/>
</dbReference>
<evidence type="ECO:0000256" key="1">
    <source>
        <dbReference type="SAM" id="Phobius"/>
    </source>
</evidence>
<feature type="transmembrane region" description="Helical" evidence="1">
    <location>
        <begin position="92"/>
        <end position="115"/>
    </location>
</feature>
<dbReference type="OrthoDB" id="3183957at2"/>
<evidence type="ECO:0008006" key="4">
    <source>
        <dbReference type="Google" id="ProtNLM"/>
    </source>
</evidence>
<keyword evidence="1" id="KW-1133">Transmembrane helix</keyword>
<feature type="transmembrane region" description="Helical" evidence="1">
    <location>
        <begin position="21"/>
        <end position="44"/>
    </location>
</feature>
<feature type="transmembrane region" description="Helical" evidence="1">
    <location>
        <begin position="121"/>
        <end position="140"/>
    </location>
</feature>
<keyword evidence="1" id="KW-0472">Membrane</keyword>
<organism evidence="2 3">
    <name type="scientific">Ruoffia tabacinasalis</name>
    <dbReference type="NCBI Taxonomy" id="87458"/>
    <lineage>
        <taxon>Bacteria</taxon>
        <taxon>Bacillati</taxon>
        <taxon>Bacillota</taxon>
        <taxon>Bacilli</taxon>
        <taxon>Lactobacillales</taxon>
        <taxon>Aerococcaceae</taxon>
        <taxon>Ruoffia</taxon>
    </lineage>
</organism>
<evidence type="ECO:0000313" key="2">
    <source>
        <dbReference type="EMBL" id="TLQ40196.1"/>
    </source>
</evidence>
<dbReference type="Proteomes" id="UP000306420">
    <property type="component" value="Unassembled WGS sequence"/>
</dbReference>
<gene>
    <name evidence="2" type="ORF">FEZ33_08875</name>
</gene>
<comment type="caution">
    <text evidence="2">The sequence shown here is derived from an EMBL/GenBank/DDBJ whole genome shotgun (WGS) entry which is preliminary data.</text>
</comment>
<feature type="transmembrane region" description="Helical" evidence="1">
    <location>
        <begin position="50"/>
        <end position="71"/>
    </location>
</feature>
<name>A0A5R9DUR3_9LACT</name>
<keyword evidence="1" id="KW-0812">Transmembrane</keyword>
<dbReference type="AlphaFoldDB" id="A0A5R9DUR3"/>
<sequence length="175" mass="20501">MNIKNTMIQDQKELSIRNFKFNRFILLRYALALFFFINVYWFIFNLFTKSITAIVPGVIIISSLAAIGEQIKLFWNHDNTLKFTKMFFKVQLAVNVILAVVIWIESVFSFLYPFLTFTNDSLAVVYAFLIVGMFVALLLIKKAQSISNNRDKKYKLIKKYEKSLVRESDKNVRAK</sequence>